<dbReference type="AlphaFoldDB" id="A0A2P5DYG2"/>
<organism evidence="2 3">
    <name type="scientific">Parasponia andersonii</name>
    <name type="common">Sponia andersonii</name>
    <dbReference type="NCBI Taxonomy" id="3476"/>
    <lineage>
        <taxon>Eukaryota</taxon>
        <taxon>Viridiplantae</taxon>
        <taxon>Streptophyta</taxon>
        <taxon>Embryophyta</taxon>
        <taxon>Tracheophyta</taxon>
        <taxon>Spermatophyta</taxon>
        <taxon>Magnoliopsida</taxon>
        <taxon>eudicotyledons</taxon>
        <taxon>Gunneridae</taxon>
        <taxon>Pentapetalae</taxon>
        <taxon>rosids</taxon>
        <taxon>fabids</taxon>
        <taxon>Rosales</taxon>
        <taxon>Cannabaceae</taxon>
        <taxon>Parasponia</taxon>
    </lineage>
</organism>
<evidence type="ECO:0000313" key="3">
    <source>
        <dbReference type="Proteomes" id="UP000237105"/>
    </source>
</evidence>
<dbReference type="EMBL" id="JXTB01000009">
    <property type="protein sequence ID" value="PON78317.1"/>
    <property type="molecule type" value="Genomic_DNA"/>
</dbReference>
<comment type="caution">
    <text evidence="2">The sequence shown here is derived from an EMBL/GenBank/DDBJ whole genome shotgun (WGS) entry which is preliminary data.</text>
</comment>
<sequence length="70" mass="8139">MKHPSKREFYTKIDRESRENRPPLGIHCPWFFSHPEEIGSRRLSSCSSADPFVGNQEGDHPPDQLNGFRE</sequence>
<evidence type="ECO:0000256" key="1">
    <source>
        <dbReference type="SAM" id="MobiDB-lite"/>
    </source>
</evidence>
<name>A0A2P5DYG2_PARAD</name>
<proteinExistence type="predicted"/>
<reference evidence="3" key="1">
    <citation type="submission" date="2016-06" db="EMBL/GenBank/DDBJ databases">
        <title>Parallel loss of symbiosis genes in relatives of nitrogen-fixing non-legume Parasponia.</title>
        <authorList>
            <person name="Van Velzen R."/>
            <person name="Holmer R."/>
            <person name="Bu F."/>
            <person name="Rutten L."/>
            <person name="Van Zeijl A."/>
            <person name="Liu W."/>
            <person name="Santuari L."/>
            <person name="Cao Q."/>
            <person name="Sharma T."/>
            <person name="Shen D."/>
            <person name="Roswanjaya Y."/>
            <person name="Wardhani T."/>
            <person name="Kalhor M.S."/>
            <person name="Jansen J."/>
            <person name="Van den Hoogen J."/>
            <person name="Gungor B."/>
            <person name="Hartog M."/>
            <person name="Hontelez J."/>
            <person name="Verver J."/>
            <person name="Yang W.-C."/>
            <person name="Schijlen E."/>
            <person name="Repin R."/>
            <person name="Schilthuizen M."/>
            <person name="Schranz E."/>
            <person name="Heidstra R."/>
            <person name="Miyata K."/>
            <person name="Fedorova E."/>
            <person name="Kohlen W."/>
            <person name="Bisseling T."/>
            <person name="Smit S."/>
            <person name="Geurts R."/>
        </authorList>
    </citation>
    <scope>NUCLEOTIDE SEQUENCE [LARGE SCALE GENOMIC DNA]</scope>
    <source>
        <strain evidence="3">cv. WU1-14</strain>
    </source>
</reference>
<feature type="compositionally biased region" description="Basic and acidic residues" evidence="1">
    <location>
        <begin position="57"/>
        <end position="70"/>
    </location>
</feature>
<dbReference type="Proteomes" id="UP000237105">
    <property type="component" value="Unassembled WGS sequence"/>
</dbReference>
<keyword evidence="3" id="KW-1185">Reference proteome</keyword>
<accession>A0A2P5DYG2</accession>
<evidence type="ECO:0000313" key="2">
    <source>
        <dbReference type="EMBL" id="PON78317.1"/>
    </source>
</evidence>
<gene>
    <name evidence="2" type="ORF">PanWU01x14_019550</name>
</gene>
<feature type="region of interest" description="Disordered" evidence="1">
    <location>
        <begin position="41"/>
        <end position="70"/>
    </location>
</feature>
<protein>
    <submittedName>
        <fullName evidence="2">Uncharacterized protein</fullName>
    </submittedName>
</protein>